<dbReference type="EMBL" id="GBXM01024699">
    <property type="protein sequence ID" value="JAH83878.1"/>
    <property type="molecule type" value="Transcribed_RNA"/>
</dbReference>
<name>A0A0E9W303_ANGAN</name>
<evidence type="ECO:0000313" key="1">
    <source>
        <dbReference type="EMBL" id="JAH83878.1"/>
    </source>
</evidence>
<proteinExistence type="predicted"/>
<reference evidence="1" key="2">
    <citation type="journal article" date="2015" name="Fish Shellfish Immunol.">
        <title>Early steps in the European eel (Anguilla anguilla)-Vibrio vulnificus interaction in the gills: Role of the RtxA13 toxin.</title>
        <authorList>
            <person name="Callol A."/>
            <person name="Pajuelo D."/>
            <person name="Ebbesson L."/>
            <person name="Teles M."/>
            <person name="MacKenzie S."/>
            <person name="Amaro C."/>
        </authorList>
    </citation>
    <scope>NUCLEOTIDE SEQUENCE</scope>
</reference>
<accession>A0A0E9W303</accession>
<reference evidence="1" key="1">
    <citation type="submission" date="2014-11" db="EMBL/GenBank/DDBJ databases">
        <authorList>
            <person name="Amaro Gonzalez C."/>
        </authorList>
    </citation>
    <scope>NUCLEOTIDE SEQUENCE</scope>
</reference>
<protein>
    <submittedName>
        <fullName evidence="1">Uncharacterized protein</fullName>
    </submittedName>
</protein>
<sequence>MGNLFTLIRFCASCLLQQVSQ</sequence>
<dbReference type="AlphaFoldDB" id="A0A0E9W303"/>
<organism evidence="1">
    <name type="scientific">Anguilla anguilla</name>
    <name type="common">European freshwater eel</name>
    <name type="synonym">Muraena anguilla</name>
    <dbReference type="NCBI Taxonomy" id="7936"/>
    <lineage>
        <taxon>Eukaryota</taxon>
        <taxon>Metazoa</taxon>
        <taxon>Chordata</taxon>
        <taxon>Craniata</taxon>
        <taxon>Vertebrata</taxon>
        <taxon>Euteleostomi</taxon>
        <taxon>Actinopterygii</taxon>
        <taxon>Neopterygii</taxon>
        <taxon>Teleostei</taxon>
        <taxon>Anguilliformes</taxon>
        <taxon>Anguillidae</taxon>
        <taxon>Anguilla</taxon>
    </lineage>
</organism>